<sequence length="297" mass="34337">MTDLQILNNESQSQILEKKDLDSNSISMDFVLKILKVKGKKIRVQLWDITGTQDPSTAFTPLCIRNAVGCIIVSKSDEPDIIKESLQWKYNFDLRTQIPGQLPFPSAIFINKFCQDTHFSEISTQQDTLQFEQKFTYSQNYMIDLFTINAESGQGIEEGFKNLMEIVVEDQLINRISYDVLIEQNWDESIKIKCNRVTKRLPKLSVRKESNNDTSSDNESIHDIIPQPKKGEQNLNSIQQTLEQNPQQSKQQNYITPNNYNINYQATQQSINTRTLSLKQSFHTKNKNKQQAKKCKC</sequence>
<dbReference type="Gene3D" id="3.40.50.300">
    <property type="entry name" value="P-loop containing nucleotide triphosphate hydrolases"/>
    <property type="match status" value="1"/>
</dbReference>
<evidence type="ECO:0000313" key="2">
    <source>
        <dbReference type="EMBL" id="CDW89189.1"/>
    </source>
</evidence>
<protein>
    <submittedName>
        <fullName evidence="2">Ras-related protein rab-32</fullName>
    </submittedName>
</protein>
<dbReference type="SUPFAM" id="SSF52540">
    <property type="entry name" value="P-loop containing nucleoside triphosphate hydrolases"/>
    <property type="match status" value="1"/>
</dbReference>
<reference evidence="2 3" key="1">
    <citation type="submission" date="2014-06" db="EMBL/GenBank/DDBJ databases">
        <authorList>
            <person name="Swart Estienne"/>
        </authorList>
    </citation>
    <scope>NUCLEOTIDE SEQUENCE [LARGE SCALE GENOMIC DNA]</scope>
    <source>
        <strain evidence="2 3">130c</strain>
    </source>
</reference>
<dbReference type="PROSITE" id="PS51419">
    <property type="entry name" value="RAB"/>
    <property type="match status" value="1"/>
</dbReference>
<feature type="region of interest" description="Disordered" evidence="1">
    <location>
        <begin position="207"/>
        <end position="230"/>
    </location>
</feature>
<dbReference type="Pfam" id="PF00071">
    <property type="entry name" value="Ras"/>
    <property type="match status" value="1"/>
</dbReference>
<dbReference type="InterPro" id="IPR027417">
    <property type="entry name" value="P-loop_NTPase"/>
</dbReference>
<dbReference type="Proteomes" id="UP000039865">
    <property type="component" value="Unassembled WGS sequence"/>
</dbReference>
<organism evidence="2 3">
    <name type="scientific">Stylonychia lemnae</name>
    <name type="common">Ciliate</name>
    <dbReference type="NCBI Taxonomy" id="5949"/>
    <lineage>
        <taxon>Eukaryota</taxon>
        <taxon>Sar</taxon>
        <taxon>Alveolata</taxon>
        <taxon>Ciliophora</taxon>
        <taxon>Intramacronucleata</taxon>
        <taxon>Spirotrichea</taxon>
        <taxon>Stichotrichia</taxon>
        <taxon>Sporadotrichida</taxon>
        <taxon>Oxytrichidae</taxon>
        <taxon>Stylonychinae</taxon>
        <taxon>Stylonychia</taxon>
    </lineage>
</organism>
<accession>A0A078B3W9</accession>
<dbReference type="InterPro" id="IPR001806">
    <property type="entry name" value="Small_GTPase"/>
</dbReference>
<evidence type="ECO:0000256" key="1">
    <source>
        <dbReference type="SAM" id="MobiDB-lite"/>
    </source>
</evidence>
<name>A0A078B3W9_STYLE</name>
<dbReference type="AlphaFoldDB" id="A0A078B3W9"/>
<dbReference type="InParanoid" id="A0A078B3W9"/>
<dbReference type="EMBL" id="CCKQ01017325">
    <property type="protein sequence ID" value="CDW89189.1"/>
    <property type="molecule type" value="Genomic_DNA"/>
</dbReference>
<dbReference type="GO" id="GO:0003924">
    <property type="term" value="F:GTPase activity"/>
    <property type="evidence" value="ECO:0007669"/>
    <property type="project" value="InterPro"/>
</dbReference>
<dbReference type="GO" id="GO:0005525">
    <property type="term" value="F:GTP binding"/>
    <property type="evidence" value="ECO:0007669"/>
    <property type="project" value="InterPro"/>
</dbReference>
<proteinExistence type="predicted"/>
<evidence type="ECO:0000313" key="3">
    <source>
        <dbReference type="Proteomes" id="UP000039865"/>
    </source>
</evidence>
<gene>
    <name evidence="2" type="primary">Contig1162.g1259</name>
    <name evidence="2" type="ORF">STYLEM_18320</name>
</gene>
<keyword evidence="3" id="KW-1185">Reference proteome</keyword>